<protein>
    <recommendedName>
        <fullName evidence="3">EF-hand domain-containing protein</fullName>
    </recommendedName>
</protein>
<dbReference type="PROSITE" id="PS00018">
    <property type="entry name" value="EF_HAND_1"/>
    <property type="match status" value="1"/>
</dbReference>
<keyword evidence="2" id="KW-1185">Reference proteome</keyword>
<organism evidence="1 2">
    <name type="scientific">Edaphochlamys debaryana</name>
    <dbReference type="NCBI Taxonomy" id="47281"/>
    <lineage>
        <taxon>Eukaryota</taxon>
        <taxon>Viridiplantae</taxon>
        <taxon>Chlorophyta</taxon>
        <taxon>core chlorophytes</taxon>
        <taxon>Chlorophyceae</taxon>
        <taxon>CS clade</taxon>
        <taxon>Chlamydomonadales</taxon>
        <taxon>Chlamydomonadales incertae sedis</taxon>
        <taxon>Edaphochlamys</taxon>
    </lineage>
</organism>
<reference evidence="1" key="1">
    <citation type="journal article" date="2020" name="bioRxiv">
        <title>Comparative genomics of Chlamydomonas.</title>
        <authorList>
            <person name="Craig R.J."/>
            <person name="Hasan A.R."/>
            <person name="Ness R.W."/>
            <person name="Keightley P.D."/>
        </authorList>
    </citation>
    <scope>NUCLEOTIDE SEQUENCE</scope>
    <source>
        <strain evidence="1">CCAP 11/70</strain>
    </source>
</reference>
<evidence type="ECO:0000313" key="2">
    <source>
        <dbReference type="Proteomes" id="UP000612055"/>
    </source>
</evidence>
<comment type="caution">
    <text evidence="1">The sequence shown here is derived from an EMBL/GenBank/DDBJ whole genome shotgun (WGS) entry which is preliminary data.</text>
</comment>
<name>A0A835Y512_9CHLO</name>
<dbReference type="Proteomes" id="UP000612055">
    <property type="component" value="Unassembled WGS sequence"/>
</dbReference>
<evidence type="ECO:0008006" key="3">
    <source>
        <dbReference type="Google" id="ProtNLM"/>
    </source>
</evidence>
<gene>
    <name evidence="1" type="ORF">HYH03_006527</name>
</gene>
<proteinExistence type="predicted"/>
<sequence>MPSNKGNFVKCDAKPAPGFPGSLIYVFYTPFSFFEKGPFHKVDFEDKLYKCAGGWIEKPKEGWLDYVRRAGPSPGHKKETRDTAEYFCPPCWAGVAAKEERAAVNDGCARRVASREHHRYAAATASANRTIQTYAHQGAQDEDALRWESAGAACACCNRELPKNAGSWKIGEAGVVCFFTEFTSPAPLRTAGFQPPHWAASDETRPGHRVLDYVRRLREDKAPCNYYCVPCWAKSGVSTAEERAGTTRACRSHGIGVLAAEEYDSLEGDCANSVGDVSGLRGLSTLTSAQGTAKQVARGVVKAGCIVSSLLLPGSGMLIGGVADAVSAAGLKNLANDAPGALRFFDSSGDGVLSVNEMRSGIKVLADCKVPNAMYARALLQFLEALHMRYRAAPDRMKKQLSRAVGGRMQKGVVKKLISSNSSQRDPLLVWGIVAWYTSKTQQKIASAISKGQVQLSDGSTVKLAEAPEGLFMEQAKDLAMELAESEVSGFLVDLFSVALDGGF</sequence>
<dbReference type="EMBL" id="JAEHOE010000025">
    <property type="protein sequence ID" value="KAG2495254.1"/>
    <property type="molecule type" value="Genomic_DNA"/>
</dbReference>
<evidence type="ECO:0000313" key="1">
    <source>
        <dbReference type="EMBL" id="KAG2495254.1"/>
    </source>
</evidence>
<dbReference type="AlphaFoldDB" id="A0A835Y512"/>
<accession>A0A835Y512</accession>
<dbReference type="InterPro" id="IPR018247">
    <property type="entry name" value="EF_Hand_1_Ca_BS"/>
</dbReference>